<evidence type="ECO:0000313" key="3">
    <source>
        <dbReference type="EMBL" id="KAK1757952.1"/>
    </source>
</evidence>
<gene>
    <name evidence="3" type="ORF">QBC47DRAFT_294676</name>
</gene>
<feature type="signal peptide" evidence="2">
    <location>
        <begin position="1"/>
        <end position="19"/>
    </location>
</feature>
<evidence type="ECO:0000256" key="2">
    <source>
        <dbReference type="SAM" id="SignalP"/>
    </source>
</evidence>
<feature type="chain" id="PRO_5042545060" evidence="2">
    <location>
        <begin position="20"/>
        <end position="490"/>
    </location>
</feature>
<dbReference type="PANTHER" id="PTHR35394">
    <property type="entry name" value="DUF3176 DOMAIN-CONTAINING PROTEIN"/>
    <property type="match status" value="1"/>
</dbReference>
<dbReference type="AlphaFoldDB" id="A0AAJ0BHA8"/>
<keyword evidence="4" id="KW-1185">Reference proteome</keyword>
<keyword evidence="1" id="KW-0812">Transmembrane</keyword>
<dbReference type="EMBL" id="MU839829">
    <property type="protein sequence ID" value="KAK1757952.1"/>
    <property type="molecule type" value="Genomic_DNA"/>
</dbReference>
<dbReference type="PANTHER" id="PTHR35394:SF5">
    <property type="entry name" value="DUF3176 DOMAIN-CONTAINING PROTEIN"/>
    <property type="match status" value="1"/>
</dbReference>
<comment type="caution">
    <text evidence="3">The sequence shown here is derived from an EMBL/GenBank/DDBJ whole genome shotgun (WGS) entry which is preliminary data.</text>
</comment>
<keyword evidence="2" id="KW-0732">Signal</keyword>
<keyword evidence="1" id="KW-1133">Transmembrane helix</keyword>
<keyword evidence="1" id="KW-0472">Membrane</keyword>
<organism evidence="3 4">
    <name type="scientific">Echria macrotheca</name>
    <dbReference type="NCBI Taxonomy" id="438768"/>
    <lineage>
        <taxon>Eukaryota</taxon>
        <taxon>Fungi</taxon>
        <taxon>Dikarya</taxon>
        <taxon>Ascomycota</taxon>
        <taxon>Pezizomycotina</taxon>
        <taxon>Sordariomycetes</taxon>
        <taxon>Sordariomycetidae</taxon>
        <taxon>Sordariales</taxon>
        <taxon>Schizotheciaceae</taxon>
        <taxon>Echria</taxon>
    </lineage>
</organism>
<feature type="transmembrane region" description="Helical" evidence="1">
    <location>
        <begin position="396"/>
        <end position="416"/>
    </location>
</feature>
<sequence>MASFGAILMMSGLFTSTLTQQAIEYHVQDAPSNNTRDTATVDRATIFSLYDGNDLTIAPFDTAREQRALFDGAFSAPTEIVPEVEPTCSSGRCTWPLYGSLAICGDIANITARGDVQLLESLGNITEKRLGVLFNTTLATVQAFGFESFFFQSVPVVFPVVVGLLDQPTNAFNKSVTDLMTSDAFIAYTDEPLNNSAAFDMSKIKYLEVAFWWCTKTYETSVTAGEPKTVEVATRSELKEPTSSLNMPWSQFYQCYTAGTCNQTYGAQTARLEPPHGADGPDDDYVIHVWSELTASSLLAATMFDSVFMDRTRGVVAGGGIAKAFGLSILGIFMATKSPPPDAQLSNMQNLVANAARSMTNLIREGNTRLNRRDGSAIVTGTVLTPQTFVRIHWEWTAMLASQLVLTTVFLTLTIVSTRRAQMQVIKCSSLATLCALDKKTRQHVGGINDLDSLEQKAKLLGVQLHRNSAGVALGLEMRRPGASSAAEPS</sequence>
<dbReference type="Proteomes" id="UP001239445">
    <property type="component" value="Unassembled WGS sequence"/>
</dbReference>
<accession>A0AAJ0BHA8</accession>
<evidence type="ECO:0000313" key="4">
    <source>
        <dbReference type="Proteomes" id="UP001239445"/>
    </source>
</evidence>
<reference evidence="3" key="1">
    <citation type="submission" date="2023-06" db="EMBL/GenBank/DDBJ databases">
        <title>Genome-scale phylogeny and comparative genomics of the fungal order Sordariales.</title>
        <authorList>
            <consortium name="Lawrence Berkeley National Laboratory"/>
            <person name="Hensen N."/>
            <person name="Bonometti L."/>
            <person name="Westerberg I."/>
            <person name="Brannstrom I.O."/>
            <person name="Guillou S."/>
            <person name="Cros-Aarteil S."/>
            <person name="Calhoun S."/>
            <person name="Haridas S."/>
            <person name="Kuo A."/>
            <person name="Mondo S."/>
            <person name="Pangilinan J."/>
            <person name="Riley R."/>
            <person name="Labutti K."/>
            <person name="Andreopoulos B."/>
            <person name="Lipzen A."/>
            <person name="Chen C."/>
            <person name="Yanf M."/>
            <person name="Daum C."/>
            <person name="Ng V."/>
            <person name="Clum A."/>
            <person name="Steindorff A."/>
            <person name="Ohm R."/>
            <person name="Martin F."/>
            <person name="Silar P."/>
            <person name="Natvig D."/>
            <person name="Lalanne C."/>
            <person name="Gautier V."/>
            <person name="Ament-Velasquez S.L."/>
            <person name="Kruys A."/>
            <person name="Hutchinson M.I."/>
            <person name="Powell A.J."/>
            <person name="Barry K."/>
            <person name="Miller A.N."/>
            <person name="Grigoriev I.V."/>
            <person name="Debuchy R."/>
            <person name="Gladieux P."/>
            <person name="Thoren M.H."/>
            <person name="Johannesson H."/>
        </authorList>
    </citation>
    <scope>NUCLEOTIDE SEQUENCE</scope>
    <source>
        <strain evidence="3">PSN4</strain>
    </source>
</reference>
<protein>
    <submittedName>
        <fullName evidence="3">Uncharacterized protein</fullName>
    </submittedName>
</protein>
<name>A0AAJ0BHA8_9PEZI</name>
<evidence type="ECO:0000256" key="1">
    <source>
        <dbReference type="SAM" id="Phobius"/>
    </source>
</evidence>
<proteinExistence type="predicted"/>